<evidence type="ECO:0000256" key="1">
    <source>
        <dbReference type="SAM" id="MobiDB-lite"/>
    </source>
</evidence>
<comment type="caution">
    <text evidence="2">The sequence shown here is derived from an EMBL/GenBank/DDBJ whole genome shotgun (WGS) entry which is preliminary data.</text>
</comment>
<proteinExistence type="predicted"/>
<dbReference type="STRING" id="1081104.A0A167V238"/>
<feature type="compositionally biased region" description="Polar residues" evidence="1">
    <location>
        <begin position="251"/>
        <end position="264"/>
    </location>
</feature>
<dbReference type="AlphaFoldDB" id="A0A167V238"/>
<dbReference type="GeneID" id="30021444"/>
<name>A0A167V238_CORFA</name>
<dbReference type="Proteomes" id="UP000076744">
    <property type="component" value="Unassembled WGS sequence"/>
</dbReference>
<feature type="region of interest" description="Disordered" evidence="1">
    <location>
        <begin position="250"/>
        <end position="274"/>
    </location>
</feature>
<keyword evidence="3" id="KW-1185">Reference proteome</keyword>
<accession>A0A167V238</accession>
<protein>
    <submittedName>
        <fullName evidence="2">Uncharacterized protein</fullName>
    </submittedName>
</protein>
<evidence type="ECO:0000313" key="3">
    <source>
        <dbReference type="Proteomes" id="UP000076744"/>
    </source>
</evidence>
<sequence length="274" mass="31531">MANTEALSKIRGRAVSVIEDLRSMLQGIPFIIAGDLARIYYGFDRDTRNVFIICSQRFHDTILYRAGMPQMKPRDLEGRQSFNHRTNDGSTFTVHVVAAECDPLLNADIHDNQLNITRLPCLLAECARFYANYPDERGPHDECILWMMRKTAERNQARRCRDDRQWAFTDDQLEILLNDNFLEPFIIDHPEAAEILYSAGAFWDVGPCYRPGRKAATFVWHIGHGSLARMDSSVMEKNLSNWLLERHGQHGFNSPEGNPLSSRFSGEDGDRYYR</sequence>
<reference evidence="2 3" key="1">
    <citation type="journal article" date="2016" name="Genome Biol. Evol.">
        <title>Divergent and convergent evolution of fungal pathogenicity.</title>
        <authorList>
            <person name="Shang Y."/>
            <person name="Xiao G."/>
            <person name="Zheng P."/>
            <person name="Cen K."/>
            <person name="Zhan S."/>
            <person name="Wang C."/>
        </authorList>
    </citation>
    <scope>NUCLEOTIDE SEQUENCE [LARGE SCALE GENOMIC DNA]</scope>
    <source>
        <strain evidence="2 3">ARSEF 2679</strain>
    </source>
</reference>
<evidence type="ECO:0000313" key="2">
    <source>
        <dbReference type="EMBL" id="OAA62143.1"/>
    </source>
</evidence>
<dbReference type="RefSeq" id="XP_018703893.1">
    <property type="nucleotide sequence ID" value="XM_018848757.1"/>
</dbReference>
<dbReference type="EMBL" id="AZHB01000012">
    <property type="protein sequence ID" value="OAA62143.1"/>
    <property type="molecule type" value="Genomic_DNA"/>
</dbReference>
<gene>
    <name evidence="2" type="ORF">ISF_05152</name>
</gene>
<feature type="compositionally biased region" description="Basic and acidic residues" evidence="1">
    <location>
        <begin position="265"/>
        <end position="274"/>
    </location>
</feature>
<organism evidence="2 3">
    <name type="scientific">Cordyceps fumosorosea (strain ARSEF 2679)</name>
    <name type="common">Isaria fumosorosea</name>
    <dbReference type="NCBI Taxonomy" id="1081104"/>
    <lineage>
        <taxon>Eukaryota</taxon>
        <taxon>Fungi</taxon>
        <taxon>Dikarya</taxon>
        <taxon>Ascomycota</taxon>
        <taxon>Pezizomycotina</taxon>
        <taxon>Sordariomycetes</taxon>
        <taxon>Hypocreomycetidae</taxon>
        <taxon>Hypocreales</taxon>
        <taxon>Cordycipitaceae</taxon>
        <taxon>Cordyceps</taxon>
    </lineage>
</organism>